<dbReference type="PANTHER" id="PTHR43214">
    <property type="entry name" value="TWO-COMPONENT RESPONSE REGULATOR"/>
    <property type="match status" value="1"/>
</dbReference>
<evidence type="ECO:0000256" key="4">
    <source>
        <dbReference type="ARBA" id="ARBA00023163"/>
    </source>
</evidence>
<name>A0A193C761_AMYOR</name>
<dbReference type="Gene3D" id="1.10.10.10">
    <property type="entry name" value="Winged helix-like DNA-binding domain superfamily/Winged helix DNA-binding domain"/>
    <property type="match status" value="1"/>
</dbReference>
<dbReference type="EMBL" id="CP016174">
    <property type="protein sequence ID" value="ANN20165.1"/>
    <property type="molecule type" value="Genomic_DNA"/>
</dbReference>
<keyword evidence="3" id="KW-0238">DNA-binding</keyword>
<dbReference type="PRINTS" id="PR00038">
    <property type="entry name" value="HTHLUXR"/>
</dbReference>
<feature type="domain" description="Response regulatory" evidence="7">
    <location>
        <begin position="9"/>
        <end position="127"/>
    </location>
</feature>
<reference evidence="8 9" key="1">
    <citation type="journal article" date="2015" name="Genome Announc.">
        <title>Draft Genome Sequence of Norvancomycin-Producing Strain Amycolatopsis orientalis CPCC200066.</title>
        <authorList>
            <person name="Lei X."/>
            <person name="Yuan F."/>
            <person name="Shi Y."/>
            <person name="Li X."/>
            <person name="Wang L."/>
            <person name="Hong B."/>
        </authorList>
    </citation>
    <scope>NUCLEOTIDE SEQUENCE [LARGE SCALE GENOMIC DNA]</scope>
    <source>
        <strain evidence="8 9">B-37</strain>
    </source>
</reference>
<evidence type="ECO:0000259" key="6">
    <source>
        <dbReference type="PROSITE" id="PS50043"/>
    </source>
</evidence>
<accession>A0A193C761</accession>
<dbReference type="SUPFAM" id="SSF46894">
    <property type="entry name" value="C-terminal effector domain of the bipartite response regulators"/>
    <property type="match status" value="1"/>
</dbReference>
<dbReference type="GO" id="GO:0006355">
    <property type="term" value="P:regulation of DNA-templated transcription"/>
    <property type="evidence" value="ECO:0007669"/>
    <property type="project" value="InterPro"/>
</dbReference>
<comment type="caution">
    <text evidence="5">Lacks conserved residue(s) required for the propagation of feature annotation.</text>
</comment>
<dbReference type="Gene3D" id="3.40.50.2300">
    <property type="match status" value="1"/>
</dbReference>
<dbReference type="PROSITE" id="PS50110">
    <property type="entry name" value="RESPONSE_REGULATORY"/>
    <property type="match status" value="1"/>
</dbReference>
<protein>
    <recommendedName>
        <fullName evidence="10">DNA-binding response regulator</fullName>
    </recommendedName>
</protein>
<dbReference type="PROSITE" id="PS50043">
    <property type="entry name" value="HTH_LUXR_2"/>
    <property type="match status" value="1"/>
</dbReference>
<keyword evidence="1" id="KW-0597">Phosphoprotein</keyword>
<dbReference type="Proteomes" id="UP000093695">
    <property type="component" value="Chromosome"/>
</dbReference>
<dbReference type="GO" id="GO:0000160">
    <property type="term" value="P:phosphorelay signal transduction system"/>
    <property type="evidence" value="ECO:0007669"/>
    <property type="project" value="InterPro"/>
</dbReference>
<organism evidence="8 9">
    <name type="scientific">Amycolatopsis orientalis</name>
    <name type="common">Nocardia orientalis</name>
    <dbReference type="NCBI Taxonomy" id="31958"/>
    <lineage>
        <taxon>Bacteria</taxon>
        <taxon>Bacillati</taxon>
        <taxon>Actinomycetota</taxon>
        <taxon>Actinomycetes</taxon>
        <taxon>Pseudonocardiales</taxon>
        <taxon>Pseudonocardiaceae</taxon>
        <taxon>Amycolatopsis</taxon>
    </lineage>
</organism>
<evidence type="ECO:0000313" key="8">
    <source>
        <dbReference type="EMBL" id="ANN20165.1"/>
    </source>
</evidence>
<keyword evidence="2" id="KW-0805">Transcription regulation</keyword>
<evidence type="ECO:0000259" key="7">
    <source>
        <dbReference type="PROSITE" id="PS50110"/>
    </source>
</evidence>
<dbReference type="KEGG" id="aori:SD37_34265"/>
<dbReference type="RefSeq" id="WP_052675159.1">
    <property type="nucleotide sequence ID" value="NZ_CP016174.1"/>
</dbReference>
<dbReference type="GO" id="GO:0003677">
    <property type="term" value="F:DNA binding"/>
    <property type="evidence" value="ECO:0007669"/>
    <property type="project" value="UniProtKB-KW"/>
</dbReference>
<dbReference type="Pfam" id="PF00196">
    <property type="entry name" value="GerE"/>
    <property type="match status" value="1"/>
</dbReference>
<proteinExistence type="predicted"/>
<dbReference type="InterPro" id="IPR039420">
    <property type="entry name" value="WalR-like"/>
</dbReference>
<dbReference type="SMART" id="SM00421">
    <property type="entry name" value="HTH_LUXR"/>
    <property type="match status" value="1"/>
</dbReference>
<dbReference type="AlphaFoldDB" id="A0A193C761"/>
<sequence>MPYASNATRILVVEPNPVFRMGLQSFLAAEENFAVCAAVGSVDQAIEVLHRQPVDVVLYGMEEAAPNRTTAAGLARLFRQRHGYRVVVLSQSEQPGAAEAFLGSGVSAYLPKDVSGEHLVSVVRGVSGDHELVFIVTSRLGIASIVRPRELGLSSREREIILLVAEALSNAEIASRLRITIGTVKRHLRNIFVKLSAVSRIDAVNKARAAGMLPVPA</sequence>
<evidence type="ECO:0000256" key="5">
    <source>
        <dbReference type="PROSITE-ProRule" id="PRU00169"/>
    </source>
</evidence>
<gene>
    <name evidence="8" type="ORF">SD37_34265</name>
</gene>
<evidence type="ECO:0000313" key="9">
    <source>
        <dbReference type="Proteomes" id="UP000093695"/>
    </source>
</evidence>
<dbReference type="Pfam" id="PF00072">
    <property type="entry name" value="Response_reg"/>
    <property type="match status" value="1"/>
</dbReference>
<dbReference type="STRING" id="31958.SD37_34265"/>
<dbReference type="InterPro" id="IPR036388">
    <property type="entry name" value="WH-like_DNA-bd_sf"/>
</dbReference>
<dbReference type="InterPro" id="IPR058245">
    <property type="entry name" value="NreC/VraR/RcsB-like_REC"/>
</dbReference>
<dbReference type="CDD" id="cd06170">
    <property type="entry name" value="LuxR_C_like"/>
    <property type="match status" value="1"/>
</dbReference>
<dbReference type="InterPro" id="IPR016032">
    <property type="entry name" value="Sig_transdc_resp-reg_C-effctor"/>
</dbReference>
<dbReference type="InterPro" id="IPR000792">
    <property type="entry name" value="Tscrpt_reg_LuxR_C"/>
</dbReference>
<dbReference type="InterPro" id="IPR011006">
    <property type="entry name" value="CheY-like_superfamily"/>
</dbReference>
<dbReference type="eggNOG" id="COG2197">
    <property type="taxonomic scope" value="Bacteria"/>
</dbReference>
<dbReference type="InterPro" id="IPR001789">
    <property type="entry name" value="Sig_transdc_resp-reg_receiver"/>
</dbReference>
<evidence type="ECO:0000256" key="2">
    <source>
        <dbReference type="ARBA" id="ARBA00023015"/>
    </source>
</evidence>
<dbReference type="SMART" id="SM00448">
    <property type="entry name" value="REC"/>
    <property type="match status" value="1"/>
</dbReference>
<evidence type="ECO:0008006" key="10">
    <source>
        <dbReference type="Google" id="ProtNLM"/>
    </source>
</evidence>
<keyword evidence="4" id="KW-0804">Transcription</keyword>
<feature type="domain" description="HTH luxR-type" evidence="6">
    <location>
        <begin position="146"/>
        <end position="211"/>
    </location>
</feature>
<dbReference type="PANTHER" id="PTHR43214:SF24">
    <property type="entry name" value="TRANSCRIPTIONAL REGULATORY PROTEIN NARL-RELATED"/>
    <property type="match status" value="1"/>
</dbReference>
<dbReference type="CDD" id="cd17535">
    <property type="entry name" value="REC_NarL-like"/>
    <property type="match status" value="1"/>
</dbReference>
<evidence type="ECO:0000256" key="1">
    <source>
        <dbReference type="ARBA" id="ARBA00022553"/>
    </source>
</evidence>
<evidence type="ECO:0000256" key="3">
    <source>
        <dbReference type="ARBA" id="ARBA00023125"/>
    </source>
</evidence>
<dbReference type="SUPFAM" id="SSF52172">
    <property type="entry name" value="CheY-like"/>
    <property type="match status" value="1"/>
</dbReference>
<keyword evidence="9" id="KW-1185">Reference proteome</keyword>